<dbReference type="InterPro" id="IPR029058">
    <property type="entry name" value="AB_hydrolase_fold"/>
</dbReference>
<reference evidence="4 5" key="1">
    <citation type="submission" date="2019-02" db="EMBL/GenBank/DDBJ databases">
        <title>Comparative genomic analysis of the Hafnia genus genomes.</title>
        <authorList>
            <person name="Zhiqiu Y."/>
            <person name="Chao Y."/>
            <person name="Yuhui D."/>
            <person name="Di H."/>
            <person name="Bin L."/>
        </authorList>
    </citation>
    <scope>NUCLEOTIDE SEQUENCE [LARGE SCALE GENOMIC DNA]</scope>
    <source>
        <strain evidence="4 5">PCM_1210</strain>
    </source>
</reference>
<sequence>MTKPANNTHHNESSQVKFSGVPTDSGEMVNVQCAVQPPMPCMTIVIHGVNDNGLAYRNIDNGICKGLNTRLGRTDLTPHQWGVEASDTDDKINLAAESCAIQSPGRSPIIPFYWGYRPVDYDKYHADQVEYKQALHEKGDQADLPYDAYVRPDAANQRDKSIGERDNYDNPLKKSKIKGGGPFPNATNNIPDMYGPGSKSLGNWIGMKQTQSGDDYSSFIHENPHRIYYVHAAQRLAKLILQVRQDPHYSQDTINIIAHSQGTIITMLAQFMVAEEGSKPADCIILNNSPYGVEDTFVERLQRERGWGSVQGIQSKLGREQTLINFVQLMENEKGRVYSEQELIEKGVLVLKEGQSPWQSYSYPQDNFGHVYNYFCPYDNVVSLSNVQGFGWQGIDDTLLGRLGDNFFQRVFSKDYVAGDEPKSFDLKSDITIRNTNTISPTGFSVPPSMGHTASIPIMNVNFDHRVRTINAPKVPEPVRFELEDLIPMGKEGERMFIQEYMKNGSAAREVLPCLESQKVTANPVRELAYENSSPLARSLATSSPLSGRLTSEELQQLSAQHPEMDIISANYSVIDGNRVIIASRHITEDDARAALDKKQKNSQQEYLTESKQHSAIMNNPQVPEKIMAYDLAIGMCACFADKDFWHRLLYRADWKNSQSEDHYAVNYYQTGLLPEPIKPAMNKPYKFMPKGVVNDYLAVVYQPGYHSQFTTKNQGLQWPMPDPDLSKPKV</sequence>
<gene>
    <name evidence="4" type="ORF">EYY96_18335</name>
</gene>
<dbReference type="RefSeq" id="WP_130971472.1">
    <property type="nucleotide sequence ID" value="NZ_SITJ01000077.1"/>
</dbReference>
<evidence type="ECO:0000259" key="2">
    <source>
        <dbReference type="Pfam" id="PF11678"/>
    </source>
</evidence>
<dbReference type="InterPro" id="IPR056221">
    <property type="entry name" value="Tle3_ab_dom"/>
</dbReference>
<accession>A0ABD7Q084</accession>
<dbReference type="EMBL" id="SITJ01000077">
    <property type="protein sequence ID" value="TBL65534.1"/>
    <property type="molecule type" value="Genomic_DNA"/>
</dbReference>
<protein>
    <submittedName>
        <fullName evidence="4">DUF3274 domain-containing protein</fullName>
    </submittedName>
</protein>
<feature type="region of interest" description="Disordered" evidence="1">
    <location>
        <begin position="1"/>
        <end position="21"/>
    </location>
</feature>
<dbReference type="Proteomes" id="UP000291600">
    <property type="component" value="Unassembled WGS sequence"/>
</dbReference>
<feature type="domain" description="Antibacterial effector protein Tle3 C-terminal" evidence="2">
    <location>
        <begin position="563"/>
        <end position="657"/>
    </location>
</feature>
<feature type="compositionally biased region" description="Polar residues" evidence="1">
    <location>
        <begin position="1"/>
        <end position="17"/>
    </location>
</feature>
<name>A0ABD7Q084_HAFAL</name>
<proteinExistence type="predicted"/>
<organism evidence="4 5">
    <name type="scientific">Hafnia alvei</name>
    <dbReference type="NCBI Taxonomy" id="569"/>
    <lineage>
        <taxon>Bacteria</taxon>
        <taxon>Pseudomonadati</taxon>
        <taxon>Pseudomonadota</taxon>
        <taxon>Gammaproteobacteria</taxon>
        <taxon>Enterobacterales</taxon>
        <taxon>Hafniaceae</taxon>
        <taxon>Hafnia</taxon>
    </lineage>
</organism>
<evidence type="ECO:0000256" key="1">
    <source>
        <dbReference type="SAM" id="MobiDB-lite"/>
    </source>
</evidence>
<dbReference type="Pfam" id="PF24322">
    <property type="entry name" value="Tle3"/>
    <property type="match status" value="1"/>
</dbReference>
<feature type="domain" description="T6SS Tle3 phospholipase effector alpha/beta" evidence="3">
    <location>
        <begin position="39"/>
        <end position="395"/>
    </location>
</feature>
<dbReference type="InterPro" id="IPR021692">
    <property type="entry name" value="Tle3_C"/>
</dbReference>
<evidence type="ECO:0000313" key="4">
    <source>
        <dbReference type="EMBL" id="TBL65534.1"/>
    </source>
</evidence>
<feature type="compositionally biased region" description="Basic and acidic residues" evidence="1">
    <location>
        <begin position="156"/>
        <end position="172"/>
    </location>
</feature>
<evidence type="ECO:0000313" key="5">
    <source>
        <dbReference type="Proteomes" id="UP000291600"/>
    </source>
</evidence>
<dbReference type="Pfam" id="PF11678">
    <property type="entry name" value="Tle3_C"/>
    <property type="match status" value="1"/>
</dbReference>
<comment type="caution">
    <text evidence="4">The sequence shown here is derived from an EMBL/GenBank/DDBJ whole genome shotgun (WGS) entry which is preliminary data.</text>
</comment>
<evidence type="ECO:0000259" key="3">
    <source>
        <dbReference type="Pfam" id="PF24322"/>
    </source>
</evidence>
<dbReference type="SUPFAM" id="SSF53474">
    <property type="entry name" value="alpha/beta-Hydrolases"/>
    <property type="match status" value="1"/>
</dbReference>
<feature type="region of interest" description="Disordered" evidence="1">
    <location>
        <begin position="156"/>
        <end position="192"/>
    </location>
</feature>
<dbReference type="AlphaFoldDB" id="A0ABD7Q084"/>